<feature type="domain" description="ATP adenylyltransferase C-terminal" evidence="2">
    <location>
        <begin position="184"/>
        <end position="288"/>
    </location>
</feature>
<name>A0A853FXG7_9BURK</name>
<dbReference type="PANTHER" id="PTHR38420">
    <property type="entry name" value="AP-4-A PHOSPHORYLASE II"/>
    <property type="match status" value="1"/>
</dbReference>
<dbReference type="GO" id="GO:0005524">
    <property type="term" value="F:ATP binding"/>
    <property type="evidence" value="ECO:0007669"/>
    <property type="project" value="InterPro"/>
</dbReference>
<evidence type="ECO:0000313" key="5">
    <source>
        <dbReference type="Proteomes" id="UP000559809"/>
    </source>
</evidence>
<dbReference type="PIRSF" id="PIRSF000846">
    <property type="entry name" value="ATP_adenylyltr"/>
    <property type="match status" value="1"/>
</dbReference>
<dbReference type="InterPro" id="IPR045759">
    <property type="entry name" value="Ap4A_phos1/2_N"/>
</dbReference>
<dbReference type="GO" id="GO:0009117">
    <property type="term" value="P:nucleotide metabolic process"/>
    <property type="evidence" value="ECO:0007669"/>
    <property type="project" value="InterPro"/>
</dbReference>
<evidence type="ECO:0000256" key="1">
    <source>
        <dbReference type="PIRSR" id="PIRSR000846-1"/>
    </source>
</evidence>
<dbReference type="PANTHER" id="PTHR38420:SF1">
    <property type="entry name" value="PUTATIVE (AFU_ORTHOLOGUE AFUA_5G14690)-RELATED"/>
    <property type="match status" value="1"/>
</dbReference>
<organism evidence="4 5">
    <name type="scientific">Parapusillimonas granuli</name>
    <dbReference type="NCBI Taxonomy" id="380911"/>
    <lineage>
        <taxon>Bacteria</taxon>
        <taxon>Pseudomonadati</taxon>
        <taxon>Pseudomonadota</taxon>
        <taxon>Betaproteobacteria</taxon>
        <taxon>Burkholderiales</taxon>
        <taxon>Alcaligenaceae</taxon>
        <taxon>Parapusillimonas</taxon>
    </lineage>
</organism>
<dbReference type="AlphaFoldDB" id="A0A853FXG7"/>
<keyword evidence="5" id="KW-1185">Reference proteome</keyword>
<dbReference type="InterPro" id="IPR009163">
    <property type="entry name" value="Ap4A_phos1/2"/>
</dbReference>
<dbReference type="InterPro" id="IPR019200">
    <property type="entry name" value="ATP_adenylylTrfase_C"/>
</dbReference>
<accession>A0A853FXG7</accession>
<dbReference type="InterPro" id="IPR036265">
    <property type="entry name" value="HIT-like_sf"/>
</dbReference>
<feature type="domain" description="Ap4A phosphorylase 1/2 N-terminal" evidence="3">
    <location>
        <begin position="4"/>
        <end position="156"/>
    </location>
</feature>
<reference evidence="4 5" key="1">
    <citation type="submission" date="2020-07" db="EMBL/GenBank/DDBJ databases">
        <title>Taxonomic revisions and descriptions of new bacterial species based on genomic comparisons in the high-G+C-content subgroup of the family Alcaligenaceae.</title>
        <authorList>
            <person name="Szabo A."/>
            <person name="Felfoldi T."/>
        </authorList>
    </citation>
    <scope>NUCLEOTIDE SEQUENCE [LARGE SCALE GENOMIC DNA]</scope>
    <source>
        <strain evidence="4 5">LMG 24012</strain>
    </source>
</reference>
<dbReference type="Pfam" id="PF09830">
    <property type="entry name" value="ATP_transf"/>
    <property type="match status" value="1"/>
</dbReference>
<proteinExistence type="predicted"/>
<feature type="active site" description="Nucleophile" evidence="1">
    <location>
        <position position="149"/>
    </location>
</feature>
<dbReference type="Gene3D" id="3.30.428.70">
    <property type="match status" value="1"/>
</dbReference>
<evidence type="ECO:0000259" key="3">
    <source>
        <dbReference type="Pfam" id="PF19327"/>
    </source>
</evidence>
<evidence type="ECO:0000313" key="4">
    <source>
        <dbReference type="EMBL" id="NYT48372.1"/>
    </source>
</evidence>
<sequence>MTTAFMKAVDERAAAALASGALQPIQAEQIEITDGGLPFMVRWLASLAAKDEAKPAVMPGGPRDPDFNPFLSPEPALTVGPFGDHHVAILNKFPVCDRHLVLARREFQEQRLPLAYEDFWVLASLLSESGGLGFYNGGAPAGASQRHKHVQWLPAAPGNASLDPLIAHLPADAPELSLAEHGVLPVRHVFARVLAQRTADVEASAASMSRAYDLACAKLGLEPDEEGLMPPCNLLVQNGWMLLVPRRQEHSYEVSVNALAFAGALYVRHPDQVGPIRKAGPLAVLAEASWAR</sequence>
<dbReference type="InterPro" id="IPR043171">
    <property type="entry name" value="Ap4A_phos1/2-like"/>
</dbReference>
<comment type="caution">
    <text evidence="4">The sequence shown here is derived from an EMBL/GenBank/DDBJ whole genome shotgun (WGS) entry which is preliminary data.</text>
</comment>
<gene>
    <name evidence="4" type="ORF">H0A72_03520</name>
</gene>
<dbReference type="SUPFAM" id="SSF54197">
    <property type="entry name" value="HIT-like"/>
    <property type="match status" value="1"/>
</dbReference>
<evidence type="ECO:0000259" key="2">
    <source>
        <dbReference type="Pfam" id="PF09830"/>
    </source>
</evidence>
<protein>
    <submittedName>
        <fullName evidence="4">Phosphorylase</fullName>
    </submittedName>
</protein>
<dbReference type="Proteomes" id="UP000559809">
    <property type="component" value="Unassembled WGS sequence"/>
</dbReference>
<dbReference type="Pfam" id="PF19327">
    <property type="entry name" value="Ap4A_phos_N"/>
    <property type="match status" value="1"/>
</dbReference>
<dbReference type="RefSeq" id="WP_180153688.1">
    <property type="nucleotide sequence ID" value="NZ_JACCEM010000002.1"/>
</dbReference>
<dbReference type="EMBL" id="JACCEM010000002">
    <property type="protein sequence ID" value="NYT48372.1"/>
    <property type="molecule type" value="Genomic_DNA"/>
</dbReference>
<dbReference type="GO" id="GO:0003877">
    <property type="term" value="F:ATP:ADP adenylyltransferase activity"/>
    <property type="evidence" value="ECO:0007669"/>
    <property type="project" value="InterPro"/>
</dbReference>